<dbReference type="EMBL" id="CAFAAY010000043">
    <property type="protein sequence ID" value="CAB4815328.1"/>
    <property type="molecule type" value="Genomic_DNA"/>
</dbReference>
<name>A0A6J6TTC2_9ZZZZ</name>
<evidence type="ECO:0000313" key="4">
    <source>
        <dbReference type="EMBL" id="CAB5027431.1"/>
    </source>
</evidence>
<evidence type="ECO:0000313" key="1">
    <source>
        <dbReference type="EMBL" id="CAB4750368.1"/>
    </source>
</evidence>
<dbReference type="EMBL" id="CAFBLY010000023">
    <property type="protein sequence ID" value="CAB4881571.1"/>
    <property type="molecule type" value="Genomic_DNA"/>
</dbReference>
<evidence type="ECO:0000313" key="2">
    <source>
        <dbReference type="EMBL" id="CAB4815328.1"/>
    </source>
</evidence>
<dbReference type="EMBL" id="CAFBPV010000020">
    <property type="protein sequence ID" value="CAB5027431.1"/>
    <property type="molecule type" value="Genomic_DNA"/>
</dbReference>
<gene>
    <name evidence="1" type="ORF">UFOPK2842_00340</name>
    <name evidence="2" type="ORF">UFOPK3124_00703</name>
    <name evidence="3" type="ORF">UFOPK3480_00454</name>
    <name evidence="4" type="ORF">UFOPK4165_00358</name>
</gene>
<organism evidence="1">
    <name type="scientific">freshwater metagenome</name>
    <dbReference type="NCBI Taxonomy" id="449393"/>
    <lineage>
        <taxon>unclassified sequences</taxon>
        <taxon>metagenomes</taxon>
        <taxon>ecological metagenomes</taxon>
    </lineage>
</organism>
<dbReference type="AlphaFoldDB" id="A0A6J6TTC2"/>
<dbReference type="Gene3D" id="3.30.530.20">
    <property type="match status" value="1"/>
</dbReference>
<accession>A0A6J6TTC2</accession>
<sequence length="195" mass="20129">MLISQTIIVDQPIDDVWKFFDDIPQVAACIPGADLTDKLGTDHFGGDVIISAGPVKLEFAGQAKVKSRDNAKKIITIDASGSDKKGRGEAQAVLIAALNPAAGGTSVKISLDLTVSGAAAQFGRGLIADVTAVLVGQTAGSMQARMKAIEMGLDPNTVGGPKAASGVAIALTVVKNAAARIFARFFLPYQPVARR</sequence>
<evidence type="ECO:0000313" key="3">
    <source>
        <dbReference type="EMBL" id="CAB4881571.1"/>
    </source>
</evidence>
<protein>
    <submittedName>
        <fullName evidence="1">Unannotated protein</fullName>
    </submittedName>
</protein>
<dbReference type="SUPFAM" id="SSF55961">
    <property type="entry name" value="Bet v1-like"/>
    <property type="match status" value="1"/>
</dbReference>
<dbReference type="InterPro" id="IPR010419">
    <property type="entry name" value="CO_DH_gsu"/>
</dbReference>
<dbReference type="EMBL" id="CAEZZI010000021">
    <property type="protein sequence ID" value="CAB4750368.1"/>
    <property type="molecule type" value="Genomic_DNA"/>
</dbReference>
<dbReference type="PANTHER" id="PTHR38588">
    <property type="entry name" value="BLL0334 PROTEIN"/>
    <property type="match status" value="1"/>
</dbReference>
<dbReference type="CDD" id="cd07823">
    <property type="entry name" value="SRPBCC_5"/>
    <property type="match status" value="1"/>
</dbReference>
<dbReference type="Pfam" id="PF06240">
    <property type="entry name" value="COXG"/>
    <property type="match status" value="1"/>
</dbReference>
<proteinExistence type="predicted"/>
<reference evidence="1" key="1">
    <citation type="submission" date="2020-05" db="EMBL/GenBank/DDBJ databases">
        <authorList>
            <person name="Chiriac C."/>
            <person name="Salcher M."/>
            <person name="Ghai R."/>
            <person name="Kavagutti S V."/>
        </authorList>
    </citation>
    <scope>NUCLEOTIDE SEQUENCE</scope>
</reference>
<dbReference type="InterPro" id="IPR023393">
    <property type="entry name" value="START-like_dom_sf"/>
</dbReference>
<dbReference type="PANTHER" id="PTHR38588:SF1">
    <property type="entry name" value="BLL0334 PROTEIN"/>
    <property type="match status" value="1"/>
</dbReference>